<keyword evidence="4" id="KW-1185">Reference proteome</keyword>
<evidence type="ECO:0008006" key="5">
    <source>
        <dbReference type="Google" id="ProtNLM"/>
    </source>
</evidence>
<evidence type="ECO:0000256" key="2">
    <source>
        <dbReference type="SAM" id="Phobius"/>
    </source>
</evidence>
<sequence>MTGLAVQQSCGMAGGGKAPAPAAFFGQLRPDVDLYPGTPQADGSPTWVLHDPVANHFLEIGWLEFEIISRWSLGNSQAIVQSINRETALTVSEADIKRTGLFLESQQVLLDDPQTLLRKSRLAARKKYGSVLRFLVSHYLFFRVPILRPDAFLGNTLWLVRPLFGAGFRCFLGIAALLALFLVLRQWDAFIRTTLEFLSWDSLVYYAAAVFVAKCCHELGHAYCCKHYGLHVPVIGIAFLVFWPFLYTDTGESWKLTSRRQRLHIVAAGMAAEGALAVLSTLAWTILPPGVLRNTAFFLATTSWIMTLAVNISPFMRWDGYYLLSDLTGIKNLQPRSMALARWRLRELIFGFGDPPPEEVRPGVRRFMILYALGVWLYRLMIFTGIALMVYHFFIKVLGIVLGTIELLCFIWLPIQKELLLWYRKRREMHWNRHSIVSLALLTLLALLFFLPWRSYQLLPAVLRPAEFTELYPPFAARIEKVHVHPPARVHKGEPLFDLASPELDFNIRQAATEIKLAGALLQRANTDVDLLREQREVAIEQNVKAQQLYRGFREKAAMLHITAPFDGVVVAVADELRPGLWVDEGQSLGMIANTEGPALVFAYTDAEGLPALSEGAAGFFYAEHLGGERLPVSVIHISRVNTALLGEPLLASVHGGPIAVEEAGHPGQYRPRDSIFLVVFAVAEKGRPLRAIQRGHVRVASEPRSYALRMWRNLHSLLIRESGF</sequence>
<dbReference type="KEGG" id="deo:CAY53_00155"/>
<reference evidence="3 4" key="1">
    <citation type="journal article" date="2018" name="MBio">
        <title>Insights into the evolution of host association through the isolation and characterization of a novel human periodontal pathobiont, Desulfobulbus oralis.</title>
        <authorList>
            <person name="Cross K.L."/>
            <person name="Chirania P."/>
            <person name="Xiong W."/>
            <person name="Beall C.J."/>
            <person name="Elkins J.G."/>
            <person name="Giannone R.J."/>
            <person name="Griffen A.L."/>
            <person name="Guss A.M."/>
            <person name="Hettich R.L."/>
            <person name="Joshi S.S."/>
            <person name="Mokrzan E.M."/>
            <person name="Martin R.K."/>
            <person name="Zhulin I.B."/>
            <person name="Leys E.J."/>
            <person name="Podar M."/>
        </authorList>
    </citation>
    <scope>NUCLEOTIDE SEQUENCE [LARGE SCALE GENOMIC DNA]</scope>
    <source>
        <strain evidence="3 4">ORNL</strain>
    </source>
</reference>
<dbReference type="PANTHER" id="PTHR13325:SF3">
    <property type="entry name" value="MEMBRANE-BOUND TRANSCRIPTION FACTOR SITE-2 PROTEASE"/>
    <property type="match status" value="1"/>
</dbReference>
<accession>A0A2L1GK91</accession>
<dbReference type="GO" id="GO:0004222">
    <property type="term" value="F:metalloendopeptidase activity"/>
    <property type="evidence" value="ECO:0007669"/>
    <property type="project" value="InterPro"/>
</dbReference>
<dbReference type="OrthoDB" id="9759690at2"/>
<feature type="transmembrane region" description="Helical" evidence="2">
    <location>
        <begin position="128"/>
        <end position="146"/>
    </location>
</feature>
<evidence type="ECO:0000256" key="1">
    <source>
        <dbReference type="SAM" id="Coils"/>
    </source>
</evidence>
<dbReference type="GO" id="GO:0005737">
    <property type="term" value="C:cytoplasm"/>
    <property type="evidence" value="ECO:0007669"/>
    <property type="project" value="TreeGrafter"/>
</dbReference>
<name>A0A2L1GK91_9BACT</name>
<dbReference type="Gene3D" id="2.40.50.100">
    <property type="match status" value="1"/>
</dbReference>
<keyword evidence="2" id="KW-1133">Transmembrane helix</keyword>
<keyword evidence="2" id="KW-0472">Membrane</keyword>
<dbReference type="SUPFAM" id="SSF111369">
    <property type="entry name" value="HlyD-like secretion proteins"/>
    <property type="match status" value="1"/>
</dbReference>
<dbReference type="Proteomes" id="UP000239867">
    <property type="component" value="Chromosome"/>
</dbReference>
<gene>
    <name evidence="3" type="ORF">CAY53_00155</name>
</gene>
<dbReference type="RefSeq" id="WP_104935412.1">
    <property type="nucleotide sequence ID" value="NZ_CP021255.1"/>
</dbReference>
<keyword evidence="1" id="KW-0175">Coiled coil</keyword>
<feature type="transmembrane region" description="Helical" evidence="2">
    <location>
        <begin position="263"/>
        <end position="284"/>
    </location>
</feature>
<feature type="transmembrane region" description="Helical" evidence="2">
    <location>
        <begin position="397"/>
        <end position="415"/>
    </location>
</feature>
<dbReference type="GO" id="GO:0016020">
    <property type="term" value="C:membrane"/>
    <property type="evidence" value="ECO:0007669"/>
    <property type="project" value="InterPro"/>
</dbReference>
<feature type="transmembrane region" description="Helical" evidence="2">
    <location>
        <begin position="296"/>
        <end position="316"/>
    </location>
</feature>
<feature type="transmembrane region" description="Helical" evidence="2">
    <location>
        <begin position="166"/>
        <end position="184"/>
    </location>
</feature>
<keyword evidence="2" id="KW-0812">Transmembrane</keyword>
<feature type="transmembrane region" description="Helical" evidence="2">
    <location>
        <begin position="436"/>
        <end position="453"/>
    </location>
</feature>
<dbReference type="GO" id="GO:0031293">
    <property type="term" value="P:membrane protein intracellular domain proteolysis"/>
    <property type="evidence" value="ECO:0007669"/>
    <property type="project" value="TreeGrafter"/>
</dbReference>
<feature type="transmembrane region" description="Helical" evidence="2">
    <location>
        <begin position="228"/>
        <end position="247"/>
    </location>
</feature>
<organism evidence="3 4">
    <name type="scientific">Desulfobulbus oralis</name>
    <dbReference type="NCBI Taxonomy" id="1986146"/>
    <lineage>
        <taxon>Bacteria</taxon>
        <taxon>Pseudomonadati</taxon>
        <taxon>Thermodesulfobacteriota</taxon>
        <taxon>Desulfobulbia</taxon>
        <taxon>Desulfobulbales</taxon>
        <taxon>Desulfobulbaceae</taxon>
        <taxon>Desulfobulbus</taxon>
    </lineage>
</organism>
<feature type="coiled-coil region" evidence="1">
    <location>
        <begin position="522"/>
        <end position="549"/>
    </location>
</feature>
<protein>
    <recommendedName>
        <fullName evidence="5">RND efflux pump membrane fusion protein barrel-sandwich domain-containing protein</fullName>
    </recommendedName>
</protein>
<evidence type="ECO:0000313" key="4">
    <source>
        <dbReference type="Proteomes" id="UP000239867"/>
    </source>
</evidence>
<feature type="transmembrane region" description="Helical" evidence="2">
    <location>
        <begin position="369"/>
        <end position="391"/>
    </location>
</feature>
<dbReference type="InterPro" id="IPR001193">
    <property type="entry name" value="MBTPS2"/>
</dbReference>
<dbReference type="EMBL" id="CP021255">
    <property type="protein sequence ID" value="AVD70085.1"/>
    <property type="molecule type" value="Genomic_DNA"/>
</dbReference>
<evidence type="ECO:0000313" key="3">
    <source>
        <dbReference type="EMBL" id="AVD70085.1"/>
    </source>
</evidence>
<proteinExistence type="predicted"/>
<dbReference type="AlphaFoldDB" id="A0A2L1GK91"/>
<dbReference type="PANTHER" id="PTHR13325">
    <property type="entry name" value="PROTEASE M50 MEMBRANE-BOUND TRANSCRIPTION FACTOR SITE 2 PROTEASE"/>
    <property type="match status" value="1"/>
</dbReference>